<gene>
    <name evidence="1" type="ORF">D9C73_017524</name>
</gene>
<reference evidence="1 2" key="1">
    <citation type="submission" date="2019-01" db="EMBL/GenBank/DDBJ databases">
        <title>Genome Assembly of Collichthys lucidus.</title>
        <authorList>
            <person name="Cai M."/>
            <person name="Xiao S."/>
        </authorList>
    </citation>
    <scope>NUCLEOTIDE SEQUENCE [LARGE SCALE GENOMIC DNA]</scope>
    <source>
        <strain evidence="1">JT15FE1705JMU</strain>
        <tissue evidence="1">Muscle</tissue>
    </source>
</reference>
<dbReference type="SUPFAM" id="SSF50249">
    <property type="entry name" value="Nucleic acid-binding proteins"/>
    <property type="match status" value="1"/>
</dbReference>
<dbReference type="InterPro" id="IPR012340">
    <property type="entry name" value="NA-bd_OB-fold"/>
</dbReference>
<evidence type="ECO:0000313" key="1">
    <source>
        <dbReference type="EMBL" id="TKS83412.1"/>
    </source>
</evidence>
<sequence length="177" mass="19732">MGPESGTHSSLILLGFFQIDLIKKVTVRQEEKKVNKQDFQLQDKTDSIMISMWRDHTKQCKGLSVGDIIKITNMKISKYYENTSLNSTGFTEIHKVQSVGVHNVTITIIGIAKAIKKETHLDAEVNGLLHRLVVGSPLLAKAFGLNLGDLKETLLEKLPLFANAEIHGSKIKKIQQL</sequence>
<evidence type="ECO:0000313" key="2">
    <source>
        <dbReference type="Proteomes" id="UP000298787"/>
    </source>
</evidence>
<keyword evidence="2" id="KW-1185">Reference proteome</keyword>
<dbReference type="AlphaFoldDB" id="A0A4V6ATX2"/>
<name>A0A4V6ATX2_COLLU</name>
<organism evidence="1 2">
    <name type="scientific">Collichthys lucidus</name>
    <name type="common">Big head croaker</name>
    <name type="synonym">Sciaena lucida</name>
    <dbReference type="NCBI Taxonomy" id="240159"/>
    <lineage>
        <taxon>Eukaryota</taxon>
        <taxon>Metazoa</taxon>
        <taxon>Chordata</taxon>
        <taxon>Craniata</taxon>
        <taxon>Vertebrata</taxon>
        <taxon>Euteleostomi</taxon>
        <taxon>Actinopterygii</taxon>
        <taxon>Neopterygii</taxon>
        <taxon>Teleostei</taxon>
        <taxon>Neoteleostei</taxon>
        <taxon>Acanthomorphata</taxon>
        <taxon>Eupercaria</taxon>
        <taxon>Sciaenidae</taxon>
        <taxon>Collichthys</taxon>
    </lineage>
</organism>
<dbReference type="Proteomes" id="UP000298787">
    <property type="component" value="Chromosome 15"/>
</dbReference>
<protein>
    <submittedName>
        <fullName evidence="1">Uncharacterized protein</fullName>
    </submittedName>
</protein>
<dbReference type="EMBL" id="CM014092">
    <property type="protein sequence ID" value="TKS83412.1"/>
    <property type="molecule type" value="Genomic_DNA"/>
</dbReference>
<proteinExistence type="predicted"/>
<accession>A0A4V6ATX2</accession>
<dbReference type="Gene3D" id="2.40.50.140">
    <property type="entry name" value="Nucleic acid-binding proteins"/>
    <property type="match status" value="1"/>
</dbReference>